<dbReference type="AlphaFoldDB" id="X6MWZ1"/>
<dbReference type="Proteomes" id="UP000023152">
    <property type="component" value="Unassembled WGS sequence"/>
</dbReference>
<comment type="caution">
    <text evidence="2">The sequence shown here is derived from an EMBL/GenBank/DDBJ whole genome shotgun (WGS) entry which is preliminary data.</text>
</comment>
<evidence type="ECO:0000313" key="3">
    <source>
        <dbReference type="Proteomes" id="UP000023152"/>
    </source>
</evidence>
<feature type="compositionally biased region" description="Basic and acidic residues" evidence="1">
    <location>
        <begin position="1"/>
        <end position="12"/>
    </location>
</feature>
<evidence type="ECO:0000256" key="1">
    <source>
        <dbReference type="SAM" id="MobiDB-lite"/>
    </source>
</evidence>
<reference evidence="2 3" key="1">
    <citation type="journal article" date="2013" name="Curr. Biol.">
        <title>The Genome of the Foraminiferan Reticulomyxa filosa.</title>
        <authorList>
            <person name="Glockner G."/>
            <person name="Hulsmann N."/>
            <person name="Schleicher M."/>
            <person name="Noegel A.A."/>
            <person name="Eichinger L."/>
            <person name="Gallinger C."/>
            <person name="Pawlowski J."/>
            <person name="Sierra R."/>
            <person name="Euteneuer U."/>
            <person name="Pillet L."/>
            <person name="Moustafa A."/>
            <person name="Platzer M."/>
            <person name="Groth M."/>
            <person name="Szafranski K."/>
            <person name="Schliwa M."/>
        </authorList>
    </citation>
    <scope>NUCLEOTIDE SEQUENCE [LARGE SCALE GENOMIC DNA]</scope>
</reference>
<dbReference type="EMBL" id="ASPP01015668">
    <property type="protein sequence ID" value="ETO17987.1"/>
    <property type="molecule type" value="Genomic_DNA"/>
</dbReference>
<evidence type="ECO:0000313" key="2">
    <source>
        <dbReference type="EMBL" id="ETO17987.1"/>
    </source>
</evidence>
<feature type="non-terminal residue" evidence="2">
    <location>
        <position position="189"/>
    </location>
</feature>
<name>X6MWZ1_RETFI</name>
<feature type="region of interest" description="Disordered" evidence="1">
    <location>
        <begin position="1"/>
        <end position="27"/>
    </location>
</feature>
<dbReference type="OrthoDB" id="62528at2759"/>
<accession>X6MWZ1</accession>
<proteinExistence type="predicted"/>
<protein>
    <submittedName>
        <fullName evidence="2">Uncharacterized protein</fullName>
    </submittedName>
</protein>
<organism evidence="2 3">
    <name type="scientific">Reticulomyxa filosa</name>
    <dbReference type="NCBI Taxonomy" id="46433"/>
    <lineage>
        <taxon>Eukaryota</taxon>
        <taxon>Sar</taxon>
        <taxon>Rhizaria</taxon>
        <taxon>Retaria</taxon>
        <taxon>Foraminifera</taxon>
        <taxon>Monothalamids</taxon>
        <taxon>Reticulomyxidae</taxon>
        <taxon>Reticulomyxa</taxon>
    </lineage>
</organism>
<feature type="non-terminal residue" evidence="2">
    <location>
        <position position="1"/>
    </location>
</feature>
<keyword evidence="3" id="KW-1185">Reference proteome</keyword>
<dbReference type="Gene3D" id="3.40.50.300">
    <property type="entry name" value="P-loop containing nucleotide triphosphate hydrolases"/>
    <property type="match status" value="1"/>
</dbReference>
<gene>
    <name evidence="2" type="ORF">RFI_19308</name>
</gene>
<sequence>IRGSGWKEEDKKQCRRQKTHSKIASPPDVGDAPYILSGLDLVVYLDVIQGADSSANPEQLLLERAHSLFVDPQTNVIYHVQTNPPPVDEPIKSGLEPVIDEKYIDALPEHLHMFNERKQSIIEWYQRFGNWHEFNVDQEREILNEQIVALIKSKINEKITVQQDSKVQSEQDKVDGLQSDGEAAKENQE</sequence>
<dbReference type="InterPro" id="IPR027417">
    <property type="entry name" value="P-loop_NTPase"/>
</dbReference>
<feature type="region of interest" description="Disordered" evidence="1">
    <location>
        <begin position="161"/>
        <end position="189"/>
    </location>
</feature>